<proteinExistence type="predicted"/>
<evidence type="ECO:0008006" key="3">
    <source>
        <dbReference type="Google" id="ProtNLM"/>
    </source>
</evidence>
<comment type="caution">
    <text evidence="1">The sequence shown here is derived from an EMBL/GenBank/DDBJ whole genome shotgun (WGS) entry which is preliminary data.</text>
</comment>
<dbReference type="STRING" id="112904.BH747_06625"/>
<sequence length="221" mass="26600">MDLLARDYELFDRTIHTFKQLKESYTIEEVAQIKAQYKAQWQKWKEMNLQASSQFPSQWQMAKPKIESWTNGWNLRSHFWCAYRRVDRQKENACLATLLNQKQFQIYLMYQHYKSEERQGSVSDFNRLLEVLEEWSKNISIDEYYIWPQPEHELTDHLPLAVYLADKQKRLALKEAMEDKTFQIGKLYFYPSEYQNPEALILNAMKELMPLYGMLKKEGSS</sequence>
<dbReference type="EMBL" id="MJEA01000005">
    <property type="protein sequence ID" value="OQO70372.1"/>
    <property type="molecule type" value="Genomic_DNA"/>
</dbReference>
<gene>
    <name evidence="1" type="ORF">BH747_06625</name>
</gene>
<reference evidence="1 2" key="1">
    <citation type="journal article" date="2017" name="BMC Microbiol.">
        <title>Comparative genomics of Enterococcus spp. isolated from bovine feces.</title>
        <authorList>
            <person name="Beukers A.G."/>
            <person name="Zaheer R."/>
            <person name="Goji N."/>
            <person name="Amoako K.K."/>
            <person name="Chaves A.V."/>
            <person name="Ward M.P."/>
            <person name="McAllister T.A."/>
        </authorList>
    </citation>
    <scope>NUCLEOTIDE SEQUENCE [LARGE SCALE GENOMIC DNA]</scope>
    <source>
        <strain evidence="1 2">F1129D 143</strain>
    </source>
</reference>
<dbReference type="Pfam" id="PF10786">
    <property type="entry name" value="HI_0552"/>
    <property type="match status" value="1"/>
</dbReference>
<dbReference type="RefSeq" id="WP_081183508.1">
    <property type="nucleotide sequence ID" value="NZ_MJEA01000005.1"/>
</dbReference>
<dbReference type="Proteomes" id="UP000192477">
    <property type="component" value="Unassembled WGS sequence"/>
</dbReference>
<evidence type="ECO:0000313" key="1">
    <source>
        <dbReference type="EMBL" id="OQO70372.1"/>
    </source>
</evidence>
<protein>
    <recommendedName>
        <fullName evidence="3">Glucose-6-phosphate 1-dehydrogenase</fullName>
    </recommendedName>
</protein>
<evidence type="ECO:0000313" key="2">
    <source>
        <dbReference type="Proteomes" id="UP000192477"/>
    </source>
</evidence>
<dbReference type="InterPro" id="IPR019722">
    <property type="entry name" value="HI_0552_fam"/>
</dbReference>
<accession>A0A1V8YCS6</accession>
<name>A0A1V8YCS6_9ENTE</name>
<dbReference type="AlphaFoldDB" id="A0A1V8YCS6"/>
<dbReference type="OrthoDB" id="2360289at2"/>
<organism evidence="1 2">
    <name type="scientific">Enterococcus villorum</name>
    <dbReference type="NCBI Taxonomy" id="112904"/>
    <lineage>
        <taxon>Bacteria</taxon>
        <taxon>Bacillati</taxon>
        <taxon>Bacillota</taxon>
        <taxon>Bacilli</taxon>
        <taxon>Lactobacillales</taxon>
        <taxon>Enterococcaceae</taxon>
        <taxon>Enterococcus</taxon>
    </lineage>
</organism>